<protein>
    <recommendedName>
        <fullName evidence="8">BZIP domain-containing protein</fullName>
    </recommendedName>
</protein>
<reference evidence="9" key="1">
    <citation type="submission" date="2021-02" db="EMBL/GenBank/DDBJ databases">
        <authorList>
            <person name="Nowell W R."/>
        </authorList>
    </citation>
    <scope>NUCLEOTIDE SEQUENCE</scope>
    <source>
        <strain evidence="9">Ploen Becks lab</strain>
    </source>
</reference>
<feature type="region of interest" description="Disordered" evidence="7">
    <location>
        <begin position="128"/>
        <end position="176"/>
    </location>
</feature>
<dbReference type="GO" id="GO:0000978">
    <property type="term" value="F:RNA polymerase II cis-regulatory region sequence-specific DNA binding"/>
    <property type="evidence" value="ECO:0007669"/>
    <property type="project" value="TreeGrafter"/>
</dbReference>
<dbReference type="PANTHER" id="PTHR11988:SF55">
    <property type="entry name" value="BZIP DOMAIN-CONTAINING PROTEIN"/>
    <property type="match status" value="1"/>
</dbReference>
<dbReference type="CDD" id="cd14695">
    <property type="entry name" value="bZIP_HLF"/>
    <property type="match status" value="1"/>
</dbReference>
<sequence length="429" mass="47907">MEEFEFQYYTPSQFHHTLIQNSTSNGSQQSQQQQQQQQQTQQQFVQFNPNTQQKQNDSRCNSKSNQGQGQMVFSMDRLSPYGSYQDDSRSTNLSNLTLDQIFKSNQTDDQSNIVVVNGNNTSILLFQQPQQQQQQQQQNQQQQQGSTSSSPSNTSISPHSSSPQSSSSPSSTNDTTSNYVESLQLLDCGLGQQQNQMQHHQSPTLVSLVPPTASTLNPLLNPMMNIISPSKPTNISELSNSSMVSSSSSSTLDSNQYRSNVQTPTRTRNRNSSSKTANESSSKDGKYLERRKRNNVAAKKSRDARKQREDEIAIRASYLEKENSVLKAQLQTLKDEAQQLRALLTQKKTSQSMGGLMTSSCANCSNCMSKQISTNYVPNLTNMSTGYDTDQTINLVDQKLSNNTTQNNPSSTNSIYLGQPHQTQMNRLL</sequence>
<keyword evidence="6" id="KW-0175">Coiled coil</keyword>
<keyword evidence="2" id="KW-0805">Transcription regulation</keyword>
<dbReference type="GO" id="GO:0005634">
    <property type="term" value="C:nucleus"/>
    <property type="evidence" value="ECO:0007669"/>
    <property type="project" value="UniProtKB-SubCell"/>
</dbReference>
<dbReference type="Gene3D" id="1.20.5.170">
    <property type="match status" value="1"/>
</dbReference>
<comment type="subcellular location">
    <subcellularLocation>
        <location evidence="1">Nucleus</location>
    </subcellularLocation>
</comment>
<comment type="caution">
    <text evidence="9">The sequence shown here is derived from an EMBL/GenBank/DDBJ whole genome shotgun (WGS) entry which is preliminary data.</text>
</comment>
<dbReference type="AlphaFoldDB" id="A0A814DV32"/>
<feature type="coiled-coil region" evidence="6">
    <location>
        <begin position="316"/>
        <end position="350"/>
    </location>
</feature>
<keyword evidence="3" id="KW-0238">DNA-binding</keyword>
<evidence type="ECO:0000256" key="5">
    <source>
        <dbReference type="ARBA" id="ARBA00023242"/>
    </source>
</evidence>
<gene>
    <name evidence="9" type="ORF">OXX778_LOCUS14435</name>
</gene>
<evidence type="ECO:0000256" key="7">
    <source>
        <dbReference type="SAM" id="MobiDB-lite"/>
    </source>
</evidence>
<dbReference type="InterPro" id="IPR046347">
    <property type="entry name" value="bZIP_sf"/>
</dbReference>
<dbReference type="PROSITE" id="PS50217">
    <property type="entry name" value="BZIP"/>
    <property type="match status" value="1"/>
</dbReference>
<feature type="compositionally biased region" description="Low complexity" evidence="7">
    <location>
        <begin position="236"/>
        <end position="254"/>
    </location>
</feature>
<evidence type="ECO:0000259" key="8">
    <source>
        <dbReference type="PROSITE" id="PS50217"/>
    </source>
</evidence>
<accession>A0A814DV32</accession>
<proteinExistence type="predicted"/>
<dbReference type="SUPFAM" id="SSF57959">
    <property type="entry name" value="Leucine zipper domain"/>
    <property type="match status" value="1"/>
</dbReference>
<dbReference type="EMBL" id="CAJNOC010002971">
    <property type="protein sequence ID" value="CAF0960779.1"/>
    <property type="molecule type" value="Genomic_DNA"/>
</dbReference>
<keyword evidence="4" id="KW-0804">Transcription</keyword>
<evidence type="ECO:0000256" key="2">
    <source>
        <dbReference type="ARBA" id="ARBA00023015"/>
    </source>
</evidence>
<feature type="compositionally biased region" description="Polar residues" evidence="7">
    <location>
        <begin position="255"/>
        <end position="266"/>
    </location>
</feature>
<dbReference type="Pfam" id="PF07716">
    <property type="entry name" value="bZIP_2"/>
    <property type="match status" value="1"/>
</dbReference>
<dbReference type="Proteomes" id="UP000663879">
    <property type="component" value="Unassembled WGS sequence"/>
</dbReference>
<feature type="region of interest" description="Disordered" evidence="7">
    <location>
        <begin position="236"/>
        <end position="308"/>
    </location>
</feature>
<keyword evidence="5" id="KW-0539">Nucleus</keyword>
<evidence type="ECO:0000313" key="9">
    <source>
        <dbReference type="EMBL" id="CAF0960779.1"/>
    </source>
</evidence>
<evidence type="ECO:0000256" key="4">
    <source>
        <dbReference type="ARBA" id="ARBA00023163"/>
    </source>
</evidence>
<feature type="region of interest" description="Disordered" evidence="7">
    <location>
        <begin position="401"/>
        <end position="429"/>
    </location>
</feature>
<feature type="region of interest" description="Disordered" evidence="7">
    <location>
        <begin position="22"/>
        <end position="42"/>
    </location>
</feature>
<dbReference type="OrthoDB" id="6022300at2759"/>
<feature type="compositionally biased region" description="Low complexity" evidence="7">
    <location>
        <begin position="401"/>
        <end position="414"/>
    </location>
</feature>
<dbReference type="GO" id="GO:0000981">
    <property type="term" value="F:DNA-binding transcription factor activity, RNA polymerase II-specific"/>
    <property type="evidence" value="ECO:0007669"/>
    <property type="project" value="TreeGrafter"/>
</dbReference>
<dbReference type="InterPro" id="IPR040223">
    <property type="entry name" value="PAR_bZIP"/>
</dbReference>
<feature type="compositionally biased region" description="Polar residues" evidence="7">
    <location>
        <begin position="420"/>
        <end position="429"/>
    </location>
</feature>
<dbReference type="InterPro" id="IPR004827">
    <property type="entry name" value="bZIP"/>
</dbReference>
<dbReference type="SMART" id="SM00338">
    <property type="entry name" value="BRLZ"/>
    <property type="match status" value="1"/>
</dbReference>
<name>A0A814DV32_9BILA</name>
<dbReference type="PANTHER" id="PTHR11988">
    <property type="entry name" value="THYROTROPH EMBRYONIC FACTOR RELATED"/>
    <property type="match status" value="1"/>
</dbReference>
<keyword evidence="10" id="KW-1185">Reference proteome</keyword>
<evidence type="ECO:0000256" key="1">
    <source>
        <dbReference type="ARBA" id="ARBA00004123"/>
    </source>
</evidence>
<feature type="compositionally biased region" description="Low complexity" evidence="7">
    <location>
        <begin position="271"/>
        <end position="280"/>
    </location>
</feature>
<evidence type="ECO:0000256" key="6">
    <source>
        <dbReference type="SAM" id="Coils"/>
    </source>
</evidence>
<evidence type="ECO:0000256" key="3">
    <source>
        <dbReference type="ARBA" id="ARBA00023125"/>
    </source>
</evidence>
<evidence type="ECO:0000313" key="10">
    <source>
        <dbReference type="Proteomes" id="UP000663879"/>
    </source>
</evidence>
<feature type="domain" description="BZIP" evidence="8">
    <location>
        <begin position="284"/>
        <end position="347"/>
    </location>
</feature>
<organism evidence="9 10">
    <name type="scientific">Brachionus calyciflorus</name>
    <dbReference type="NCBI Taxonomy" id="104777"/>
    <lineage>
        <taxon>Eukaryota</taxon>
        <taxon>Metazoa</taxon>
        <taxon>Spiralia</taxon>
        <taxon>Gnathifera</taxon>
        <taxon>Rotifera</taxon>
        <taxon>Eurotatoria</taxon>
        <taxon>Monogononta</taxon>
        <taxon>Pseudotrocha</taxon>
        <taxon>Ploima</taxon>
        <taxon>Brachionidae</taxon>
        <taxon>Brachionus</taxon>
    </lineage>
</organism>